<dbReference type="Proteomes" id="UP000026962">
    <property type="component" value="Chromosome 1"/>
</dbReference>
<dbReference type="PANTHER" id="PTHR34188">
    <property type="entry name" value="OS01G0299500 PROTEIN"/>
    <property type="match status" value="1"/>
</dbReference>
<proteinExistence type="predicted"/>
<keyword evidence="2" id="KW-0812">Transmembrane</keyword>
<organism evidence="3">
    <name type="scientific">Oryza punctata</name>
    <name type="common">Red rice</name>
    <dbReference type="NCBI Taxonomy" id="4537"/>
    <lineage>
        <taxon>Eukaryota</taxon>
        <taxon>Viridiplantae</taxon>
        <taxon>Streptophyta</taxon>
        <taxon>Embryophyta</taxon>
        <taxon>Tracheophyta</taxon>
        <taxon>Spermatophyta</taxon>
        <taxon>Magnoliopsida</taxon>
        <taxon>Liliopsida</taxon>
        <taxon>Poales</taxon>
        <taxon>Poaceae</taxon>
        <taxon>BOP clade</taxon>
        <taxon>Oryzoideae</taxon>
        <taxon>Oryzeae</taxon>
        <taxon>Oryzinae</taxon>
        <taxon>Oryza</taxon>
    </lineage>
</organism>
<dbReference type="STRING" id="4537.A0A0E0JHH9"/>
<dbReference type="HOGENOM" id="CLU_740527_0_0_1"/>
<keyword evidence="4" id="KW-1185">Reference proteome</keyword>
<feature type="region of interest" description="Disordered" evidence="1">
    <location>
        <begin position="194"/>
        <end position="244"/>
    </location>
</feature>
<name>A0A0E0JHH9_ORYPU</name>
<feature type="transmembrane region" description="Helical" evidence="2">
    <location>
        <begin position="282"/>
        <end position="303"/>
    </location>
</feature>
<evidence type="ECO:0000256" key="2">
    <source>
        <dbReference type="SAM" id="Phobius"/>
    </source>
</evidence>
<protein>
    <submittedName>
        <fullName evidence="3">Uncharacterized protein</fullName>
    </submittedName>
</protein>
<feature type="compositionally biased region" description="Basic residues" evidence="1">
    <location>
        <begin position="223"/>
        <end position="232"/>
    </location>
</feature>
<evidence type="ECO:0000313" key="4">
    <source>
        <dbReference type="Proteomes" id="UP000026962"/>
    </source>
</evidence>
<dbReference type="AlphaFoldDB" id="A0A0E0JHH9"/>
<sequence length="374" mass="40813">MSTARYNVRFGYDVIDTTVTSDAAATDEWVHRVRASATPPGGLLVGHYCEWKPLPCDHILPPVTPKLVLALAKDQIHMVGRRPPSAIVEDRSPRSLLGLGSRLLRPLAAKAGLRPASCGGAVVSSLLLLPPPSKEVHGQDVLVDLEKGNCLLMREGDNGTDVNMISSQAKTPWNDLITMKDDHHVPCCSSRSQDFAAKSGEDRTTDSEMKVGLLDKSMGEKEKKKRSKKPPRPPRPPSASPLDAADQKLISELSELAMLKRARIERMKALKKMKNTKPASSIGNLVALIITVIFCLVILWQGVFSKYGAGIIFHGSPISSGRSHGSLFSIQFYKKNETAISPQISSSAPNNTGITTRLEIHGSAWGFQRPRRYL</sequence>
<keyword evidence="2" id="KW-1133">Transmembrane helix</keyword>
<dbReference type="EnsemblPlants" id="OPUNC01G12310.1">
    <property type="protein sequence ID" value="OPUNC01G12310.1"/>
    <property type="gene ID" value="OPUNC01G12310"/>
</dbReference>
<evidence type="ECO:0000313" key="3">
    <source>
        <dbReference type="EnsemblPlants" id="OPUNC01G12310.1"/>
    </source>
</evidence>
<dbReference type="Gramene" id="OPUNC01G12310.1">
    <property type="protein sequence ID" value="OPUNC01G12310.1"/>
    <property type="gene ID" value="OPUNC01G12310"/>
</dbReference>
<dbReference type="eggNOG" id="ENOG502S30Q">
    <property type="taxonomic scope" value="Eukaryota"/>
</dbReference>
<evidence type="ECO:0000256" key="1">
    <source>
        <dbReference type="SAM" id="MobiDB-lite"/>
    </source>
</evidence>
<keyword evidence="2" id="KW-0472">Membrane</keyword>
<reference evidence="3" key="2">
    <citation type="submission" date="2018-05" db="EMBL/GenBank/DDBJ databases">
        <title>OpunRS2 (Oryza punctata Reference Sequence Version 2).</title>
        <authorList>
            <person name="Zhang J."/>
            <person name="Kudrna D."/>
            <person name="Lee S."/>
            <person name="Talag J."/>
            <person name="Welchert J."/>
            <person name="Wing R.A."/>
        </authorList>
    </citation>
    <scope>NUCLEOTIDE SEQUENCE [LARGE SCALE GENOMIC DNA]</scope>
</reference>
<reference evidence="3" key="1">
    <citation type="submission" date="2015-04" db="UniProtKB">
        <authorList>
            <consortium name="EnsemblPlants"/>
        </authorList>
    </citation>
    <scope>IDENTIFICATION</scope>
</reference>
<accession>A0A0E0JHH9</accession>
<dbReference type="PANTHER" id="PTHR34188:SF24">
    <property type="entry name" value="OS01G0299500 PROTEIN"/>
    <property type="match status" value="1"/>
</dbReference>
<feature type="compositionally biased region" description="Basic and acidic residues" evidence="1">
    <location>
        <begin position="199"/>
        <end position="209"/>
    </location>
</feature>